<comment type="caution">
    <text evidence="1">The sequence shown here is derived from an EMBL/GenBank/DDBJ whole genome shotgun (WGS) entry which is preliminary data.</text>
</comment>
<dbReference type="SUPFAM" id="SSF54913">
    <property type="entry name" value="GlnB-like"/>
    <property type="match status" value="1"/>
</dbReference>
<organism evidence="1 2">
    <name type="scientific">Flintibacter hominis</name>
    <dbReference type="NCBI Taxonomy" id="2763048"/>
    <lineage>
        <taxon>Bacteria</taxon>
        <taxon>Bacillati</taxon>
        <taxon>Bacillota</taxon>
        <taxon>Clostridia</taxon>
        <taxon>Eubacteriales</taxon>
        <taxon>Flintibacter</taxon>
    </lineage>
</organism>
<dbReference type="InterPro" id="IPR015867">
    <property type="entry name" value="N-reg_PII/ATP_PRibTrfase_C"/>
</dbReference>
<accession>A0A8J6MDK8</accession>
<keyword evidence="2" id="KW-1185">Reference proteome</keyword>
<protein>
    <recommendedName>
        <fullName evidence="3">P-II family nitrogen regulator</fullName>
    </recommendedName>
</protein>
<proteinExistence type="predicted"/>
<dbReference type="Gene3D" id="3.30.70.120">
    <property type="match status" value="1"/>
</dbReference>
<evidence type="ECO:0008006" key="3">
    <source>
        <dbReference type="Google" id="ProtNLM"/>
    </source>
</evidence>
<dbReference type="Proteomes" id="UP000628736">
    <property type="component" value="Unassembled WGS sequence"/>
</dbReference>
<sequence>MDAVSLIVSIVERGRGVTMEKLYASRQVSLHLQCAGRGTATSEIMDILGLGSSEKDVVFSFATRQTAARLLYDLDSDLRGSTGSSGIVFNLPLSGLNSLTAAVVNFQSEGAKREKGGEVPMEHTENSLILVACSRGSADDVMATAKEHGARGGTVIKARLAGLELLEEAYDTDLKAEREIVAIVVPTDRRASIMEAVNVQHGLRSPAQSVLCSLPIDHIVRLG</sequence>
<evidence type="ECO:0000313" key="2">
    <source>
        <dbReference type="Proteomes" id="UP000628736"/>
    </source>
</evidence>
<name>A0A8J6MDK8_9FIRM</name>
<evidence type="ECO:0000313" key="1">
    <source>
        <dbReference type="EMBL" id="MBC5723276.1"/>
    </source>
</evidence>
<dbReference type="InterPro" id="IPR011322">
    <property type="entry name" value="N-reg_PII-like_a/b"/>
</dbReference>
<dbReference type="RefSeq" id="WP_186853138.1">
    <property type="nucleotide sequence ID" value="NZ_JACOPO010000007.1"/>
</dbReference>
<gene>
    <name evidence="1" type="ORF">H8S11_10700</name>
</gene>
<reference evidence="1" key="1">
    <citation type="submission" date="2020-08" db="EMBL/GenBank/DDBJ databases">
        <title>Genome public.</title>
        <authorList>
            <person name="Liu C."/>
            <person name="Sun Q."/>
        </authorList>
    </citation>
    <scope>NUCLEOTIDE SEQUENCE</scope>
    <source>
        <strain evidence="1">NSJ-23</strain>
    </source>
</reference>
<dbReference type="EMBL" id="JACOPO010000007">
    <property type="protein sequence ID" value="MBC5723276.1"/>
    <property type="molecule type" value="Genomic_DNA"/>
</dbReference>
<dbReference type="AlphaFoldDB" id="A0A8J6MDK8"/>